<keyword evidence="1" id="KW-0812">Transmembrane</keyword>
<sequence length="68" mass="7233">MKWPRSVVKPTASIGEASMKRGGLSGVADARSPWTSYVTVSVPSPTVLVVLLVLMVVIVPSRSRVVLL</sequence>
<dbReference type="EMBL" id="BAAAQQ010000013">
    <property type="protein sequence ID" value="GAA2130001.1"/>
    <property type="molecule type" value="Genomic_DNA"/>
</dbReference>
<name>A0ABP5KFK0_9ACTN</name>
<protein>
    <submittedName>
        <fullName evidence="2">Uncharacterized protein</fullName>
    </submittedName>
</protein>
<comment type="caution">
    <text evidence="2">The sequence shown here is derived from an EMBL/GenBank/DDBJ whole genome shotgun (WGS) entry which is preliminary data.</text>
</comment>
<reference evidence="3" key="1">
    <citation type="journal article" date="2019" name="Int. J. Syst. Evol. Microbiol.">
        <title>The Global Catalogue of Microorganisms (GCM) 10K type strain sequencing project: providing services to taxonomists for standard genome sequencing and annotation.</title>
        <authorList>
            <consortium name="The Broad Institute Genomics Platform"/>
            <consortium name="The Broad Institute Genome Sequencing Center for Infectious Disease"/>
            <person name="Wu L."/>
            <person name="Ma J."/>
        </authorList>
    </citation>
    <scope>NUCLEOTIDE SEQUENCE [LARGE SCALE GENOMIC DNA]</scope>
    <source>
        <strain evidence="3">JCM 16021</strain>
    </source>
</reference>
<feature type="transmembrane region" description="Helical" evidence="1">
    <location>
        <begin position="34"/>
        <end position="59"/>
    </location>
</feature>
<gene>
    <name evidence="2" type="ORF">GCM10009843_32150</name>
</gene>
<keyword evidence="1" id="KW-0472">Membrane</keyword>
<keyword evidence="1" id="KW-1133">Transmembrane helix</keyword>
<dbReference type="Proteomes" id="UP001500575">
    <property type="component" value="Unassembled WGS sequence"/>
</dbReference>
<evidence type="ECO:0000256" key="1">
    <source>
        <dbReference type="SAM" id="Phobius"/>
    </source>
</evidence>
<keyword evidence="3" id="KW-1185">Reference proteome</keyword>
<evidence type="ECO:0000313" key="2">
    <source>
        <dbReference type="EMBL" id="GAA2130001.1"/>
    </source>
</evidence>
<evidence type="ECO:0000313" key="3">
    <source>
        <dbReference type="Proteomes" id="UP001500575"/>
    </source>
</evidence>
<proteinExistence type="predicted"/>
<organism evidence="2 3">
    <name type="scientific">Nocardioides bigeumensis</name>
    <dbReference type="NCBI Taxonomy" id="433657"/>
    <lineage>
        <taxon>Bacteria</taxon>
        <taxon>Bacillati</taxon>
        <taxon>Actinomycetota</taxon>
        <taxon>Actinomycetes</taxon>
        <taxon>Propionibacteriales</taxon>
        <taxon>Nocardioidaceae</taxon>
        <taxon>Nocardioides</taxon>
    </lineage>
</organism>
<accession>A0ABP5KFK0</accession>